<protein>
    <submittedName>
        <fullName evidence="3">Phosphotransferase</fullName>
    </submittedName>
</protein>
<dbReference type="Gene3D" id="3.90.1200.10">
    <property type="match status" value="1"/>
</dbReference>
<gene>
    <name evidence="3" type="ORF">NDM98_12965</name>
</gene>
<comment type="caution">
    <text evidence="3">The sequence shown here is derived from an EMBL/GenBank/DDBJ whole genome shotgun (WGS) entry which is preliminary data.</text>
</comment>
<dbReference type="PANTHER" id="PTHR21064">
    <property type="entry name" value="AMINOGLYCOSIDE PHOSPHOTRANSFERASE DOMAIN-CONTAINING PROTEIN-RELATED"/>
    <property type="match status" value="1"/>
</dbReference>
<dbReference type="PANTHER" id="PTHR21064:SF6">
    <property type="entry name" value="AMINOGLYCOSIDE PHOSPHOTRANSFERASE DOMAIN-CONTAINING PROTEIN"/>
    <property type="match status" value="1"/>
</dbReference>
<dbReference type="InterPro" id="IPR002575">
    <property type="entry name" value="Aminoglycoside_PTrfase"/>
</dbReference>
<evidence type="ECO:0000313" key="3">
    <source>
        <dbReference type="EMBL" id="MCM2676315.1"/>
    </source>
</evidence>
<dbReference type="EMBL" id="JAMQJY010000001">
    <property type="protein sequence ID" value="MCM2676315.1"/>
    <property type="molecule type" value="Genomic_DNA"/>
</dbReference>
<dbReference type="RefSeq" id="WP_251608283.1">
    <property type="nucleotide sequence ID" value="NZ_JAMQJY010000001.1"/>
</dbReference>
<dbReference type="Proteomes" id="UP001203665">
    <property type="component" value="Unassembled WGS sequence"/>
</dbReference>
<evidence type="ECO:0000313" key="4">
    <source>
        <dbReference type="Proteomes" id="UP001203665"/>
    </source>
</evidence>
<accession>A0ABT0XKS8</accession>
<evidence type="ECO:0000259" key="2">
    <source>
        <dbReference type="Pfam" id="PF01636"/>
    </source>
</evidence>
<dbReference type="InterPro" id="IPR050249">
    <property type="entry name" value="Pseudomonas-type_ThrB"/>
</dbReference>
<dbReference type="Pfam" id="PF01636">
    <property type="entry name" value="APH"/>
    <property type="match status" value="1"/>
</dbReference>
<comment type="similarity">
    <text evidence="1">Belongs to the pseudomonas-type ThrB family.</text>
</comment>
<evidence type="ECO:0000256" key="1">
    <source>
        <dbReference type="ARBA" id="ARBA00038240"/>
    </source>
</evidence>
<keyword evidence="4" id="KW-1185">Reference proteome</keyword>
<name>A0ABT0XKS8_9BACI</name>
<dbReference type="InterPro" id="IPR011009">
    <property type="entry name" value="Kinase-like_dom_sf"/>
</dbReference>
<reference evidence="3" key="1">
    <citation type="submission" date="2022-06" db="EMBL/GenBank/DDBJ databases">
        <title>Alkalicoccobacillus porphyridii sp. nov., isolated from a marine red alga, Porphyridium purpureum and reclassification of Shouchella plakortidis and Shouchella gibsonii as Alkalicoccobacillus plakortidis comb. nov. and Alkalicoccobacillus gibsonii comb. nov.</title>
        <authorList>
            <person name="Kim K.H."/>
            <person name="Lee J.K."/>
            <person name="Han D.M."/>
            <person name="Baek J.H."/>
            <person name="Jeon C.O."/>
        </authorList>
    </citation>
    <scope>NUCLEOTIDE SEQUENCE</scope>
    <source>
        <strain evidence="3">DSM 19153</strain>
    </source>
</reference>
<proteinExistence type="inferred from homology"/>
<dbReference type="Gene3D" id="3.30.200.20">
    <property type="entry name" value="Phosphorylase Kinase, domain 1"/>
    <property type="match status" value="1"/>
</dbReference>
<dbReference type="SUPFAM" id="SSF56112">
    <property type="entry name" value="Protein kinase-like (PK-like)"/>
    <property type="match status" value="1"/>
</dbReference>
<sequence>MRLVEIQNITSSYNMKVRNVEALSERATLVSTEENEKFVLKRKQSLKTSESEYKLLKHLNRNNFRAQVPIANQSDESVVTYQNNYYVLYPYISGETFSSTESINNPIVPKLLGSTIASLHDAMSSVSYATDFPTKDLYQIVYGFALKEIEKVDDSEILLSIYQQLEREIKIISDTLPKQLIHRDAHIHNLLFKANQFRGMIDFDLVECNVRILDLCYCATSVLSEVFYQNHLREKWVRFVGELVAEYHQHNPLTPREKSSIWCVMLCIQSIFMAFFSRDQELYTMNKEMFLWIYENRSQLNTDI</sequence>
<organism evidence="3 4">
    <name type="scientific">Alkalicoccobacillus plakortidis</name>
    <dbReference type="NCBI Taxonomy" id="444060"/>
    <lineage>
        <taxon>Bacteria</taxon>
        <taxon>Bacillati</taxon>
        <taxon>Bacillota</taxon>
        <taxon>Bacilli</taxon>
        <taxon>Bacillales</taxon>
        <taxon>Bacillaceae</taxon>
        <taxon>Alkalicoccobacillus</taxon>
    </lineage>
</organism>
<feature type="domain" description="Aminoglycoside phosphotransferase" evidence="2">
    <location>
        <begin position="24"/>
        <end position="225"/>
    </location>
</feature>